<evidence type="ECO:0000259" key="13">
    <source>
        <dbReference type="PROSITE" id="PS50259"/>
    </source>
</evidence>
<dbReference type="InterPro" id="IPR038550">
    <property type="entry name" value="GPCR_3_9-Cys_sf"/>
</dbReference>
<keyword evidence="15" id="KW-1185">Reference proteome</keyword>
<dbReference type="FunFam" id="2.10.50.30:FF:000002">
    <property type="entry name" value="Vomeronasal 2 receptor, h1"/>
    <property type="match status" value="1"/>
</dbReference>
<feature type="transmembrane region" description="Helical" evidence="12">
    <location>
        <begin position="783"/>
        <end position="807"/>
    </location>
</feature>
<proteinExistence type="inferred from homology"/>
<dbReference type="PRINTS" id="PR00248">
    <property type="entry name" value="GPCRMGR"/>
</dbReference>
<dbReference type="GO" id="GO:0005886">
    <property type="term" value="C:plasma membrane"/>
    <property type="evidence" value="ECO:0007669"/>
    <property type="project" value="UniProtKB-SubCell"/>
</dbReference>
<keyword evidence="8 12" id="KW-0472">Membrane</keyword>
<feature type="transmembrane region" description="Helical" evidence="12">
    <location>
        <begin position="751"/>
        <end position="771"/>
    </location>
</feature>
<keyword evidence="6 12" id="KW-1133">Transmembrane helix</keyword>
<dbReference type="OrthoDB" id="9025213at2759"/>
<evidence type="ECO:0000256" key="6">
    <source>
        <dbReference type="ARBA" id="ARBA00022989"/>
    </source>
</evidence>
<evidence type="ECO:0000256" key="5">
    <source>
        <dbReference type="ARBA" id="ARBA00022729"/>
    </source>
</evidence>
<evidence type="ECO:0000256" key="9">
    <source>
        <dbReference type="ARBA" id="ARBA00023170"/>
    </source>
</evidence>
<evidence type="ECO:0000256" key="7">
    <source>
        <dbReference type="ARBA" id="ARBA00023040"/>
    </source>
</evidence>
<keyword evidence="11" id="KW-0807">Transducer</keyword>
<evidence type="ECO:0000256" key="4">
    <source>
        <dbReference type="ARBA" id="ARBA00022692"/>
    </source>
</evidence>
<reference evidence="14" key="2">
    <citation type="submission" date="2025-09" db="UniProtKB">
        <authorList>
            <consortium name="Ensembl"/>
        </authorList>
    </citation>
    <scope>IDENTIFICATION</scope>
</reference>
<dbReference type="InterPro" id="IPR017978">
    <property type="entry name" value="GPCR_3_C"/>
</dbReference>
<comment type="subcellular location">
    <subcellularLocation>
        <location evidence="1">Cell membrane</location>
        <topology evidence="1">Multi-pass membrane protein</topology>
    </subcellularLocation>
</comment>
<keyword evidence="9" id="KW-0675">Receptor</keyword>
<dbReference type="InterPro" id="IPR028082">
    <property type="entry name" value="Peripla_BP_I"/>
</dbReference>
<keyword evidence="3" id="KW-1003">Cell membrane</keyword>
<dbReference type="Pfam" id="PF01094">
    <property type="entry name" value="ANF_receptor"/>
    <property type="match status" value="1"/>
</dbReference>
<dbReference type="InterPro" id="IPR000068">
    <property type="entry name" value="GPCR_3_Ca_sens_rcpt-rel"/>
</dbReference>
<dbReference type="InterPro" id="IPR004073">
    <property type="entry name" value="GPCR_3_vmron_rcpt_2"/>
</dbReference>
<dbReference type="CDD" id="cd15283">
    <property type="entry name" value="7tmC_V2R_pheromone"/>
    <property type="match status" value="1"/>
</dbReference>
<dbReference type="Gene3D" id="2.10.50.30">
    <property type="entry name" value="GPCR, family 3, nine cysteines domain"/>
    <property type="match status" value="1"/>
</dbReference>
<dbReference type="InterPro" id="IPR001828">
    <property type="entry name" value="ANF_lig-bd_rcpt"/>
</dbReference>
<evidence type="ECO:0000313" key="14">
    <source>
        <dbReference type="Ensembl" id="ENSNNAP00000005101.1"/>
    </source>
</evidence>
<reference evidence="14" key="1">
    <citation type="submission" date="2025-08" db="UniProtKB">
        <authorList>
            <consortium name="Ensembl"/>
        </authorList>
    </citation>
    <scope>IDENTIFICATION</scope>
</reference>
<evidence type="ECO:0000256" key="1">
    <source>
        <dbReference type="ARBA" id="ARBA00004651"/>
    </source>
</evidence>
<dbReference type="SUPFAM" id="SSF53822">
    <property type="entry name" value="Periplasmic binding protein-like I"/>
    <property type="match status" value="1"/>
</dbReference>
<accession>A0A8C6VEA5</accession>
<evidence type="ECO:0000256" key="10">
    <source>
        <dbReference type="ARBA" id="ARBA00023180"/>
    </source>
</evidence>
<dbReference type="Pfam" id="PF07562">
    <property type="entry name" value="NCD3G"/>
    <property type="match status" value="1"/>
</dbReference>
<dbReference type="Ensembl" id="ENSNNAT00000005327.1">
    <property type="protein sequence ID" value="ENSNNAP00000005101.1"/>
    <property type="gene ID" value="ENSNNAG00000003421.1"/>
</dbReference>
<evidence type="ECO:0000313" key="15">
    <source>
        <dbReference type="Proteomes" id="UP000694559"/>
    </source>
</evidence>
<keyword evidence="7" id="KW-0297">G-protein coupled receptor</keyword>
<feature type="transmembrane region" description="Helical" evidence="12">
    <location>
        <begin position="556"/>
        <end position="575"/>
    </location>
</feature>
<dbReference type="PRINTS" id="PR01535">
    <property type="entry name" value="VOMERONASL2R"/>
</dbReference>
<dbReference type="AlphaFoldDB" id="A0A8C6VEA5"/>
<dbReference type="FunFam" id="3.40.50.2300:FF:000024">
    <property type="entry name" value="Vomeronasal 2, receptor 73"/>
    <property type="match status" value="1"/>
</dbReference>
<comment type="similarity">
    <text evidence="2">Belongs to the G-protein coupled receptor 3 family.</text>
</comment>
<evidence type="ECO:0000256" key="8">
    <source>
        <dbReference type="ARBA" id="ARBA00023136"/>
    </source>
</evidence>
<feature type="transmembrane region" description="Helical" evidence="12">
    <location>
        <begin position="595"/>
        <end position="615"/>
    </location>
</feature>
<evidence type="ECO:0000256" key="3">
    <source>
        <dbReference type="ARBA" id="ARBA00022475"/>
    </source>
</evidence>
<dbReference type="GO" id="GO:0004930">
    <property type="term" value="F:G protein-coupled receptor activity"/>
    <property type="evidence" value="ECO:0007669"/>
    <property type="project" value="UniProtKB-KW"/>
</dbReference>
<feature type="transmembrane region" description="Helical" evidence="12">
    <location>
        <begin position="668"/>
        <end position="695"/>
    </location>
</feature>
<name>A0A8C6VEA5_NAJNA</name>
<dbReference type="PANTHER" id="PTHR24061">
    <property type="entry name" value="CALCIUM-SENSING RECEPTOR-RELATED"/>
    <property type="match status" value="1"/>
</dbReference>
<organism evidence="14 15">
    <name type="scientific">Naja naja</name>
    <name type="common">Indian cobra</name>
    <dbReference type="NCBI Taxonomy" id="35670"/>
    <lineage>
        <taxon>Eukaryota</taxon>
        <taxon>Metazoa</taxon>
        <taxon>Chordata</taxon>
        <taxon>Craniata</taxon>
        <taxon>Vertebrata</taxon>
        <taxon>Euteleostomi</taxon>
        <taxon>Lepidosauria</taxon>
        <taxon>Squamata</taxon>
        <taxon>Bifurcata</taxon>
        <taxon>Unidentata</taxon>
        <taxon>Episquamata</taxon>
        <taxon>Toxicofera</taxon>
        <taxon>Serpentes</taxon>
        <taxon>Colubroidea</taxon>
        <taxon>Elapidae</taxon>
        <taxon>Elapinae</taxon>
        <taxon>Naja</taxon>
    </lineage>
</organism>
<keyword evidence="10" id="KW-0325">Glycoprotein</keyword>
<feature type="transmembrane region" description="Helical" evidence="12">
    <location>
        <begin position="716"/>
        <end position="739"/>
    </location>
</feature>
<dbReference type="Pfam" id="PF00003">
    <property type="entry name" value="7tm_3"/>
    <property type="match status" value="1"/>
</dbReference>
<dbReference type="Gene3D" id="3.40.50.2300">
    <property type="match status" value="2"/>
</dbReference>
<protein>
    <recommendedName>
        <fullName evidence="13">G-protein coupled receptors family 3 profile domain-containing protein</fullName>
    </recommendedName>
</protein>
<dbReference type="GeneTree" id="ENSGT00950000182788"/>
<evidence type="ECO:0000256" key="2">
    <source>
        <dbReference type="ARBA" id="ARBA00007242"/>
    </source>
</evidence>
<dbReference type="OMA" id="DKMEMEY"/>
<dbReference type="PANTHER" id="PTHR24061:SF599">
    <property type="entry name" value="G-PROTEIN COUPLED RECEPTORS FAMILY 3 PROFILE DOMAIN-CONTAINING PROTEIN"/>
    <property type="match status" value="1"/>
</dbReference>
<dbReference type="PROSITE" id="PS50259">
    <property type="entry name" value="G_PROTEIN_RECEP_F3_4"/>
    <property type="match status" value="1"/>
</dbReference>
<sequence length="817" mass="93603">MERIIEWLLPQTYLQFSAIMITKFYQHVLSLEFAIKEINGNPQILSNVTLGLHISDSFYDPRMTYRTTMDLLFKSNRFLPNYECGIPKNLMAILGGLGSDTSSHIAGIIDFYKIPQLTYGSYPPEAFYASQLSSLYFMAPNEAALYIGILRLLQQFGWKWVGLFASESNSGEQFLHKLQLLLLQNEICSAFLQQVPGIPTFDNLDKFGGITSTLHQHYTDNRANTFIIYGESLLLIWFTSVIFMLDPTFKENMTFRKVWIMTSQFDFILTGIQKSWNLQLFNGAISFQIQSNDVLGFQDFVQSIKPYLRQRDGFIKDFWEQVFDCFFPHSGSPKMDIGQCTGEEKLDSLPEAVFEMEMTGHSYSIFNGVYAVAHSLQTLLSNGQNQDKRMVGKMFQLTNLQPWQLHQFLHSVSFNNSAGERVFFNEKGELTRGLDVINLITFPNNSFQRVKVGRLDLTAEKGKELVMDENRVFWHPSFNQILPISLCNEYCYPGSWKRRIEGKQFCCYYCVPCPKEKISDKMEMEYCFECPEDQYPSKEQDHCIVKKTSFLSYEEPLGIILTSVAVLFCLITIWILGTFIKYKDTPIVKANNRDITYTFLVSLLLCFLSSILFLCQPRKVICLLRQPTFGIIFSVSISCVLAKTITVVMAFLANKPGTKMRKWVGKRLALFILFSCSFFQVNICIVWLSTSYPFFELDMHSLRETIILQCNEGSILMFYCVLGYLGFLAIASFIVAFLARNLPDSFNEAKFITFSMLAFCSVWVSFVPTFLSTTGKAMVAVEIFSILSSSAALLGCIFFPKCIIILLRPELNNKETT</sequence>
<dbReference type="InterPro" id="IPR011500">
    <property type="entry name" value="GPCR_3_9-Cys_dom"/>
</dbReference>
<dbReference type="InterPro" id="IPR017979">
    <property type="entry name" value="GPCR_3_CS"/>
</dbReference>
<feature type="domain" description="G-protein coupled receptors family 3 profile" evidence="13">
    <location>
        <begin position="557"/>
        <end position="817"/>
    </location>
</feature>
<dbReference type="Proteomes" id="UP000694559">
    <property type="component" value="Unplaced"/>
</dbReference>
<dbReference type="InterPro" id="IPR000337">
    <property type="entry name" value="GPCR_3"/>
</dbReference>
<dbReference type="PROSITE" id="PS00981">
    <property type="entry name" value="G_PROTEIN_RECEP_F3_3"/>
    <property type="match status" value="1"/>
</dbReference>
<evidence type="ECO:0000256" key="12">
    <source>
        <dbReference type="SAM" id="Phobius"/>
    </source>
</evidence>
<feature type="transmembrane region" description="Helical" evidence="12">
    <location>
        <begin position="627"/>
        <end position="653"/>
    </location>
</feature>
<keyword evidence="5" id="KW-0732">Signal</keyword>
<keyword evidence="4 12" id="KW-0812">Transmembrane</keyword>
<evidence type="ECO:0000256" key="11">
    <source>
        <dbReference type="ARBA" id="ARBA00023224"/>
    </source>
</evidence>